<keyword evidence="1" id="KW-0732">Signal</keyword>
<dbReference type="Gene3D" id="1.50.10.100">
    <property type="entry name" value="Chondroitin AC/alginate lyase"/>
    <property type="match status" value="1"/>
</dbReference>
<dbReference type="Pfam" id="PF05426">
    <property type="entry name" value="Alginate_lyase"/>
    <property type="match status" value="1"/>
</dbReference>
<dbReference type="SUPFAM" id="SSF48230">
    <property type="entry name" value="Chondroitin AC/alginate lyase"/>
    <property type="match status" value="1"/>
</dbReference>
<dbReference type="EMBL" id="RDSM01000001">
    <property type="protein sequence ID" value="RXH56805.1"/>
    <property type="molecule type" value="Genomic_DNA"/>
</dbReference>
<comment type="caution">
    <text evidence="4">The sequence shown here is derived from an EMBL/GenBank/DDBJ whole genome shotgun (WGS) entry which is preliminary data.</text>
</comment>
<proteinExistence type="predicted"/>
<evidence type="ECO:0000313" key="5">
    <source>
        <dbReference type="Proteomes" id="UP000289437"/>
    </source>
</evidence>
<organism evidence="4 5">
    <name type="scientific">Granulicella sibirica</name>
    <dbReference type="NCBI Taxonomy" id="2479048"/>
    <lineage>
        <taxon>Bacteria</taxon>
        <taxon>Pseudomonadati</taxon>
        <taxon>Acidobacteriota</taxon>
        <taxon>Terriglobia</taxon>
        <taxon>Terriglobales</taxon>
        <taxon>Acidobacteriaceae</taxon>
        <taxon>Granulicella</taxon>
    </lineage>
</organism>
<evidence type="ECO:0000313" key="4">
    <source>
        <dbReference type="EMBL" id="RXH56805.1"/>
    </source>
</evidence>
<feature type="domain" description="Alginate lyase" evidence="3">
    <location>
        <begin position="3"/>
        <end position="230"/>
    </location>
</feature>
<dbReference type="AlphaFoldDB" id="A0A4Q0SZT4"/>
<keyword evidence="5" id="KW-1185">Reference proteome</keyword>
<protein>
    <recommendedName>
        <fullName evidence="3">Alginate lyase domain-containing protein</fullName>
    </recommendedName>
</protein>
<dbReference type="InterPro" id="IPR008397">
    <property type="entry name" value="Alginate_lyase_dom"/>
</dbReference>
<dbReference type="Proteomes" id="UP000289437">
    <property type="component" value="Unassembled WGS sequence"/>
</dbReference>
<dbReference type="InterPro" id="IPR008929">
    <property type="entry name" value="Chondroitin_lyas"/>
</dbReference>
<reference evidence="4 5" key="1">
    <citation type="submission" date="2018-11" db="EMBL/GenBank/DDBJ databases">
        <authorList>
            <person name="Mardanov A.V."/>
            <person name="Ravin N.V."/>
            <person name="Dedysh S.N."/>
        </authorList>
    </citation>
    <scope>NUCLEOTIDE SEQUENCE [LARGE SCALE GENOMIC DNA]</scope>
    <source>
        <strain evidence="4 5">AF10</strain>
    </source>
</reference>
<accession>A0A4Q0SZT4</accession>
<name>A0A4Q0SZT4_9BACT</name>
<dbReference type="GO" id="GO:0042597">
    <property type="term" value="C:periplasmic space"/>
    <property type="evidence" value="ECO:0007669"/>
    <property type="project" value="InterPro"/>
</dbReference>
<evidence type="ECO:0000256" key="2">
    <source>
        <dbReference type="ARBA" id="ARBA00023239"/>
    </source>
</evidence>
<dbReference type="GO" id="GO:0016829">
    <property type="term" value="F:lyase activity"/>
    <property type="evidence" value="ECO:0007669"/>
    <property type="project" value="UniProtKB-KW"/>
</dbReference>
<keyword evidence="2" id="KW-0456">Lyase</keyword>
<sequence length="302" mass="33570">MCVRVAALAAAFGISKDDKYASAAVEPLRAWFITPATRMTPNLNFARVVPDATQAPTGTPEGLIEAVFLAELAQALVFLNASQVLTDADLAGLKSWFAAYLTWLTEPGDSGPRIAALARDLRNHHGSSWLLQTVAIARFTGNDAVLSDCRHRFKTVTLRAQVVMLGNFPAELTTPNPYRNSLLNLDLLTGACELMATPFETLWDYELQDGPGMRAAIAYFFPFIQKRSAWPFPADKLHFNDLPLRRPALLFTARAYTRPEYADLWRTLAADPPEAADHEIAEAFPIRQPYLWVTRPPRRVLS</sequence>
<evidence type="ECO:0000256" key="1">
    <source>
        <dbReference type="ARBA" id="ARBA00022729"/>
    </source>
</evidence>
<reference evidence="5" key="2">
    <citation type="submission" date="2019-02" db="EMBL/GenBank/DDBJ databases">
        <title>Granulicella sibirica sp. nov., a psychrotolerant acidobacterium isolated from an organic soil layer in forested tundra, West Siberia.</title>
        <authorList>
            <person name="Oshkin I.Y."/>
            <person name="Kulichevskaya I.S."/>
            <person name="Rijpstra W.I.C."/>
            <person name="Sinninghe Damste J.S."/>
            <person name="Rakitin A.L."/>
            <person name="Ravin N.V."/>
            <person name="Dedysh S.N."/>
        </authorList>
    </citation>
    <scope>NUCLEOTIDE SEQUENCE [LARGE SCALE GENOMIC DNA]</scope>
    <source>
        <strain evidence="5">AF10</strain>
    </source>
</reference>
<gene>
    <name evidence="4" type="ORF">GRAN_0115</name>
</gene>
<evidence type="ECO:0000259" key="3">
    <source>
        <dbReference type="Pfam" id="PF05426"/>
    </source>
</evidence>